<comment type="caution">
    <text evidence="2">The sequence shown here is derived from an EMBL/GenBank/DDBJ whole genome shotgun (WGS) entry which is preliminary data.</text>
</comment>
<proteinExistence type="predicted"/>
<sequence>MQSSMLELTPYFWDLVDPFRHLIPRGMNRVLYWTLGASLNTGPAGLPLTGRSKDRQPINTGKTSPSHSADDSKFCSNRTTTLKPSHKMLIHYALFVALATAMPIPDEHNKSHSQGDLIGSHSDHDNGLTGGFLGGDPVGSLLGRDATLSAPPNNVLGDDGLLGVLLGEEGLLGGLLGDSGLLGGILGEALQNAVHWVTMTQLTASFSVV</sequence>
<protein>
    <submittedName>
        <fullName evidence="2">Uncharacterized protein</fullName>
    </submittedName>
</protein>
<evidence type="ECO:0000313" key="2">
    <source>
        <dbReference type="EMBL" id="KAK7036498.1"/>
    </source>
</evidence>
<keyword evidence="3" id="KW-1185">Reference proteome</keyword>
<dbReference type="Proteomes" id="UP001383192">
    <property type="component" value="Unassembled WGS sequence"/>
</dbReference>
<name>A0AAW0CC83_9AGAR</name>
<accession>A0AAW0CC83</accession>
<dbReference type="AlphaFoldDB" id="A0AAW0CC83"/>
<organism evidence="2 3">
    <name type="scientific">Paramarasmius palmivorus</name>
    <dbReference type="NCBI Taxonomy" id="297713"/>
    <lineage>
        <taxon>Eukaryota</taxon>
        <taxon>Fungi</taxon>
        <taxon>Dikarya</taxon>
        <taxon>Basidiomycota</taxon>
        <taxon>Agaricomycotina</taxon>
        <taxon>Agaricomycetes</taxon>
        <taxon>Agaricomycetidae</taxon>
        <taxon>Agaricales</taxon>
        <taxon>Marasmiineae</taxon>
        <taxon>Marasmiaceae</taxon>
        <taxon>Paramarasmius</taxon>
    </lineage>
</organism>
<evidence type="ECO:0000256" key="1">
    <source>
        <dbReference type="SAM" id="MobiDB-lite"/>
    </source>
</evidence>
<gene>
    <name evidence="2" type="ORF">VNI00_011695</name>
</gene>
<evidence type="ECO:0000313" key="3">
    <source>
        <dbReference type="Proteomes" id="UP001383192"/>
    </source>
</evidence>
<dbReference type="EMBL" id="JAYKXP010000051">
    <property type="protein sequence ID" value="KAK7036498.1"/>
    <property type="molecule type" value="Genomic_DNA"/>
</dbReference>
<feature type="region of interest" description="Disordered" evidence="1">
    <location>
        <begin position="44"/>
        <end position="75"/>
    </location>
</feature>
<feature type="compositionally biased region" description="Polar residues" evidence="1">
    <location>
        <begin position="57"/>
        <end position="67"/>
    </location>
</feature>
<reference evidence="2 3" key="1">
    <citation type="submission" date="2024-01" db="EMBL/GenBank/DDBJ databases">
        <title>A draft genome for a cacao thread blight-causing isolate of Paramarasmius palmivorus.</title>
        <authorList>
            <person name="Baruah I.K."/>
            <person name="Bukari Y."/>
            <person name="Amoako-Attah I."/>
            <person name="Meinhardt L.W."/>
            <person name="Bailey B.A."/>
            <person name="Cohen S.P."/>
        </authorList>
    </citation>
    <scope>NUCLEOTIDE SEQUENCE [LARGE SCALE GENOMIC DNA]</scope>
    <source>
        <strain evidence="2 3">GH-12</strain>
    </source>
</reference>